<gene>
    <name evidence="2" type="ORF">QU481_11285</name>
</gene>
<keyword evidence="1" id="KW-1133">Transmembrane helix</keyword>
<proteinExistence type="predicted"/>
<dbReference type="Pfam" id="PF07332">
    <property type="entry name" value="Phage_holin_3_6"/>
    <property type="match status" value="1"/>
</dbReference>
<keyword evidence="1" id="KW-0812">Transmembrane</keyword>
<keyword evidence="3" id="KW-1185">Reference proteome</keyword>
<dbReference type="Proteomes" id="UP001168540">
    <property type="component" value="Unassembled WGS sequence"/>
</dbReference>
<sequence length="129" mass="14215">MTDNAQQPRPGSLRSILGGLVSLLLTRAELFGLEAQEQKEALLFDVLTGVAALIAFLVGLQALLLFIMVLSPEPWRALVLGLLAVVFLLGGTFALYRMRRRLHSQPAPFSVTLNEVRKDWEILNEKGSS</sequence>
<feature type="transmembrane region" description="Helical" evidence="1">
    <location>
        <begin position="75"/>
        <end position="96"/>
    </location>
</feature>
<reference evidence="2" key="1">
    <citation type="submission" date="2023-06" db="EMBL/GenBank/DDBJ databases">
        <authorList>
            <person name="Zhang S."/>
        </authorList>
    </citation>
    <scope>NUCLEOTIDE SEQUENCE</scope>
    <source>
        <strain evidence="2">SG2303</strain>
    </source>
</reference>
<keyword evidence="1" id="KW-0472">Membrane</keyword>
<protein>
    <submittedName>
        <fullName evidence="2">Phage holin family protein</fullName>
    </submittedName>
</protein>
<dbReference type="RefSeq" id="WP_289830094.1">
    <property type="nucleotide sequence ID" value="NZ_JAUEDK010000018.1"/>
</dbReference>
<evidence type="ECO:0000313" key="2">
    <source>
        <dbReference type="EMBL" id="MDN0075475.1"/>
    </source>
</evidence>
<dbReference type="EMBL" id="JAUEDK010000018">
    <property type="protein sequence ID" value="MDN0075475.1"/>
    <property type="molecule type" value="Genomic_DNA"/>
</dbReference>
<comment type="caution">
    <text evidence="2">The sequence shown here is derived from an EMBL/GenBank/DDBJ whole genome shotgun (WGS) entry which is preliminary data.</text>
</comment>
<evidence type="ECO:0000256" key="1">
    <source>
        <dbReference type="SAM" id="Phobius"/>
    </source>
</evidence>
<name>A0ABT7XNZ3_9NEIS</name>
<evidence type="ECO:0000313" key="3">
    <source>
        <dbReference type="Proteomes" id="UP001168540"/>
    </source>
</evidence>
<feature type="transmembrane region" description="Helical" evidence="1">
    <location>
        <begin position="42"/>
        <end position="69"/>
    </location>
</feature>
<dbReference type="InterPro" id="IPR009937">
    <property type="entry name" value="Phage_holin_3_6"/>
</dbReference>
<organism evidence="2 3">
    <name type="scientific">Crenobacter oryzisoli</name>
    <dbReference type="NCBI Taxonomy" id="3056844"/>
    <lineage>
        <taxon>Bacteria</taxon>
        <taxon>Pseudomonadati</taxon>
        <taxon>Pseudomonadota</taxon>
        <taxon>Betaproteobacteria</taxon>
        <taxon>Neisseriales</taxon>
        <taxon>Neisseriaceae</taxon>
        <taxon>Crenobacter</taxon>
    </lineage>
</organism>
<accession>A0ABT7XNZ3</accession>